<proteinExistence type="predicted"/>
<sequence>MSKTNTDSGSVAPRERISVKYTPKVAGVETDVELPLNLLITGNLKSSPCACVRPYGGHGGEADKARRF</sequence>
<name>A0A701ZL99_SALER</name>
<dbReference type="RefSeq" id="WP_079793369.1">
    <property type="nucleotide sequence ID" value="NZ_MXNY01000029.1"/>
</dbReference>
<dbReference type="InterPro" id="IPR008312">
    <property type="entry name" value="T6SS_TssB1"/>
</dbReference>
<gene>
    <name evidence="1" type="ORF">G0B27_22675</name>
</gene>
<dbReference type="Pfam" id="PF05591">
    <property type="entry name" value="T6SS_VipA"/>
    <property type="match status" value="1"/>
</dbReference>
<reference evidence="1" key="2">
    <citation type="submission" date="2018-07" db="EMBL/GenBank/DDBJ databases">
        <authorList>
            <consortium name="NCBI Pathogen Detection Project"/>
        </authorList>
    </citation>
    <scope>NUCLEOTIDE SEQUENCE</scope>
    <source>
        <strain evidence="1">232-84</strain>
    </source>
</reference>
<organism evidence="1">
    <name type="scientific">Salmonella enterica</name>
    <name type="common">Salmonella choleraesuis</name>
    <dbReference type="NCBI Taxonomy" id="28901"/>
    <lineage>
        <taxon>Bacteria</taxon>
        <taxon>Pseudomonadati</taxon>
        <taxon>Pseudomonadota</taxon>
        <taxon>Gammaproteobacteria</taxon>
        <taxon>Enterobacterales</taxon>
        <taxon>Enterobacteriaceae</taxon>
        <taxon>Salmonella</taxon>
    </lineage>
</organism>
<dbReference type="EMBL" id="DAAMGM010000030">
    <property type="protein sequence ID" value="HAC6576941.1"/>
    <property type="molecule type" value="Genomic_DNA"/>
</dbReference>
<reference evidence="1" key="1">
    <citation type="journal article" date="2018" name="Genome Biol.">
        <title>SKESA: strategic k-mer extension for scrupulous assemblies.</title>
        <authorList>
            <person name="Souvorov A."/>
            <person name="Agarwala R."/>
            <person name="Lipman D.J."/>
        </authorList>
    </citation>
    <scope>NUCLEOTIDE SEQUENCE</scope>
    <source>
        <strain evidence="1">232-84</strain>
    </source>
</reference>
<evidence type="ECO:0000313" key="1">
    <source>
        <dbReference type="EMBL" id="HAC6576941.1"/>
    </source>
</evidence>
<accession>A0A701ZL99</accession>
<comment type="caution">
    <text evidence="1">The sequence shown here is derived from an EMBL/GenBank/DDBJ whole genome shotgun (WGS) entry which is preliminary data.</text>
</comment>
<evidence type="ECO:0008006" key="2">
    <source>
        <dbReference type="Google" id="ProtNLM"/>
    </source>
</evidence>
<dbReference type="AlphaFoldDB" id="A0A701ZL99"/>
<protein>
    <recommendedName>
        <fullName evidence="2">Type VI secretion protein</fullName>
    </recommendedName>
</protein>